<dbReference type="SUPFAM" id="SSF53300">
    <property type="entry name" value="vWA-like"/>
    <property type="match status" value="1"/>
</dbReference>
<dbReference type="Pfam" id="PF13519">
    <property type="entry name" value="VWA_2"/>
    <property type="match status" value="1"/>
</dbReference>
<name>A0ABX1QH29_9RHOO</name>
<feature type="domain" description="VWFA" evidence="1">
    <location>
        <begin position="95"/>
        <end position="292"/>
    </location>
</feature>
<dbReference type="Proteomes" id="UP000648984">
    <property type="component" value="Unassembled WGS sequence"/>
</dbReference>
<keyword evidence="3" id="KW-1185">Reference proteome</keyword>
<evidence type="ECO:0000313" key="3">
    <source>
        <dbReference type="Proteomes" id="UP000648984"/>
    </source>
</evidence>
<dbReference type="Gene3D" id="3.40.50.410">
    <property type="entry name" value="von Willebrand factor, type A domain"/>
    <property type="match status" value="1"/>
</dbReference>
<evidence type="ECO:0000313" key="2">
    <source>
        <dbReference type="EMBL" id="NMG77613.1"/>
    </source>
</evidence>
<dbReference type="PANTHER" id="PTHR22550">
    <property type="entry name" value="SPORE GERMINATION PROTEIN"/>
    <property type="match status" value="1"/>
</dbReference>
<dbReference type="InterPro" id="IPR050768">
    <property type="entry name" value="UPF0353/GerABKA_families"/>
</dbReference>
<dbReference type="InterPro" id="IPR036465">
    <property type="entry name" value="vWFA_dom_sf"/>
</dbReference>
<protein>
    <submittedName>
        <fullName evidence="2">VWA domain-containing protein</fullName>
    </submittedName>
</protein>
<organism evidence="2 3">
    <name type="scientific">Aromatoleum diolicum</name>
    <dbReference type="NCBI Taxonomy" id="75796"/>
    <lineage>
        <taxon>Bacteria</taxon>
        <taxon>Pseudomonadati</taxon>
        <taxon>Pseudomonadota</taxon>
        <taxon>Betaproteobacteria</taxon>
        <taxon>Rhodocyclales</taxon>
        <taxon>Rhodocyclaceae</taxon>
        <taxon>Aromatoleum</taxon>
    </lineage>
</organism>
<comment type="caution">
    <text evidence="2">The sequence shown here is derived from an EMBL/GenBank/DDBJ whole genome shotgun (WGS) entry which is preliminary data.</text>
</comment>
<dbReference type="RefSeq" id="WP_169262734.1">
    <property type="nucleotide sequence ID" value="NZ_WTVQ01000075.1"/>
</dbReference>
<dbReference type="PANTHER" id="PTHR22550:SF18">
    <property type="entry name" value="VWFA DOMAIN-CONTAINING PROTEIN"/>
    <property type="match status" value="1"/>
</dbReference>
<dbReference type="PROSITE" id="PS50234">
    <property type="entry name" value="VWFA"/>
    <property type="match status" value="1"/>
</dbReference>
<dbReference type="EMBL" id="WTVQ01000075">
    <property type="protein sequence ID" value="NMG77613.1"/>
    <property type="molecule type" value="Genomic_DNA"/>
</dbReference>
<evidence type="ECO:0000259" key="1">
    <source>
        <dbReference type="PROSITE" id="PS50234"/>
    </source>
</evidence>
<gene>
    <name evidence="2" type="ORF">GPA25_22940</name>
</gene>
<dbReference type="SMART" id="SM00327">
    <property type="entry name" value="VWA"/>
    <property type="match status" value="1"/>
</dbReference>
<proteinExistence type="predicted"/>
<sequence>MTLAWPWMLVLLPLPWFVRRWLPPTETGMTLCVPALADFAVSSDTAGPASAEAPRRIRPRGDLRIAACVWLLLILAAARPLGFGDPQQLPVSGRDLMIALDVSASMASRDLRLDGQPVERLDAARELARDFLQRRDGDRIGLIVFGSQAYLHTPLTYDLHAVQAALADTGVGLAGRETALGDAIALATRRLREFGDSSRVLLLLTDGANTAGTLTPAQAGWIARREGLRIHAVGIGAEHTPIVTGNGDRESNPSADLDEDALRKIAAQTGGTYRRATDSDALAAFYRLVDELEPADQGSAVVRPARELYPWPLALALILSTVPALRRIHRGAARPTA</sequence>
<dbReference type="InterPro" id="IPR002035">
    <property type="entry name" value="VWF_A"/>
</dbReference>
<accession>A0ABX1QH29</accession>
<reference evidence="2 3" key="1">
    <citation type="submission" date="2019-12" db="EMBL/GenBank/DDBJ databases">
        <title>Comparative genomics gives insights into the taxonomy of the Azoarcus-Aromatoleum group and reveals separate origins of nif in the plant-associated Azoarcus and non-plant-associated Aromatoleum sub-groups.</title>
        <authorList>
            <person name="Lafos M."/>
            <person name="Maluk M."/>
            <person name="Batista M."/>
            <person name="Junghare M."/>
            <person name="Carmona M."/>
            <person name="Faoro H."/>
            <person name="Cruz L.M."/>
            <person name="Battistoni F."/>
            <person name="De Souza E."/>
            <person name="Pedrosa F."/>
            <person name="Chen W.-M."/>
            <person name="Poole P.S."/>
            <person name="Dixon R.A."/>
            <person name="James E.K."/>
        </authorList>
    </citation>
    <scope>NUCLEOTIDE SEQUENCE [LARGE SCALE GENOMIC DNA]</scope>
    <source>
        <strain evidence="2 3">22Lin</strain>
    </source>
</reference>